<feature type="compositionally biased region" description="Acidic residues" evidence="1">
    <location>
        <begin position="572"/>
        <end position="581"/>
    </location>
</feature>
<protein>
    <recommendedName>
        <fullName evidence="4">CxC2-like cysteine cluster KDZ transposase-associated domain-containing protein</fullName>
    </recommendedName>
</protein>
<sequence>MLKRAGRGHDIDRGIDETYPGELAVSCPACPNPKVNLPEGWEAAQDSMKFLYALFLAIDACFRLKRRLISNDAKDPGLVDGKGYFVEDAPFKTYIKKVGDQVEMSTCSGLAALDYANTKYSKGYASTGKGLVVCACHEFVQANGVVDLQKGERYANMDYCLASASHHHHRKLRRTLSYNIMCQFYKHLHERLRKLPKMGIERAWANMGPVATSTREMGPGGHHDTLEDHFGSWNWGKLVGLGRLLRRRLADALADAQEHWEELEDFTRGQEEHIEEWKQMIKDWDQWVESRGTPPPRDPDEYAAWTTLRTQPTMPNPYEVPKSGLNEHDIRLQLAEEDHQWSKRGDVPRHDMSPSEFVLCALDLEETHAKEQTALVTRRTHVLRDIENLCLVQAVYTPGALQVVKERAQEPVIDVQSGQPKLEPAESIPLFLPSTLPAAHQRTCTEGIIEVEKRLRHAQCQSALDSLRAHLFVRARLKQYKHLHVRHQGVTTRAQGIMARNEKQIQLDAAKYNAARAALVGLTDGNEVDIRCIEDDEAKGKRKANNEDSANNVAGASEVVQGKRSSEGNASGEDEDMEETVDGGKRPKSHLQQVSWIWKTMGEVGSEQIDMPEVASSMSAAVRAEWCKAYARRERFSEEVLLLKEEMRRVLKSLEHSEKLWLARAAAFSGDDGLCEGRHAYAYEQAAQYTRIAEAYRQLWLVKPATMTVQLEPVHEDSEENEDDTEEEGMEGEDADS</sequence>
<proteinExistence type="predicted"/>
<evidence type="ECO:0000256" key="1">
    <source>
        <dbReference type="SAM" id="MobiDB-lite"/>
    </source>
</evidence>
<evidence type="ECO:0000313" key="2">
    <source>
        <dbReference type="EMBL" id="KIY48995.1"/>
    </source>
</evidence>
<organism evidence="2 3">
    <name type="scientific">Fistulina hepatica ATCC 64428</name>
    <dbReference type="NCBI Taxonomy" id="1128425"/>
    <lineage>
        <taxon>Eukaryota</taxon>
        <taxon>Fungi</taxon>
        <taxon>Dikarya</taxon>
        <taxon>Basidiomycota</taxon>
        <taxon>Agaricomycotina</taxon>
        <taxon>Agaricomycetes</taxon>
        <taxon>Agaricomycetidae</taxon>
        <taxon>Agaricales</taxon>
        <taxon>Fistulinaceae</taxon>
        <taxon>Fistulina</taxon>
    </lineage>
</organism>
<dbReference type="Proteomes" id="UP000054144">
    <property type="component" value="Unassembled WGS sequence"/>
</dbReference>
<dbReference type="Pfam" id="PF18758">
    <property type="entry name" value="KDZ"/>
    <property type="match status" value="2"/>
</dbReference>
<accession>A0A0D7AE74</accession>
<dbReference type="AlphaFoldDB" id="A0A0D7AE74"/>
<feature type="region of interest" description="Disordered" evidence="1">
    <location>
        <begin position="537"/>
        <end position="587"/>
    </location>
</feature>
<feature type="compositionally biased region" description="Acidic residues" evidence="1">
    <location>
        <begin position="717"/>
        <end position="737"/>
    </location>
</feature>
<dbReference type="EMBL" id="KN881758">
    <property type="protein sequence ID" value="KIY48995.1"/>
    <property type="molecule type" value="Genomic_DNA"/>
</dbReference>
<name>A0A0D7AE74_9AGAR</name>
<evidence type="ECO:0008006" key="4">
    <source>
        <dbReference type="Google" id="ProtNLM"/>
    </source>
</evidence>
<gene>
    <name evidence="2" type="ORF">FISHEDRAFT_58576</name>
</gene>
<reference evidence="2 3" key="1">
    <citation type="journal article" date="2015" name="Fungal Genet. Biol.">
        <title>Evolution of novel wood decay mechanisms in Agaricales revealed by the genome sequences of Fistulina hepatica and Cylindrobasidium torrendii.</title>
        <authorList>
            <person name="Floudas D."/>
            <person name="Held B.W."/>
            <person name="Riley R."/>
            <person name="Nagy L.G."/>
            <person name="Koehler G."/>
            <person name="Ransdell A.S."/>
            <person name="Younus H."/>
            <person name="Chow J."/>
            <person name="Chiniquy J."/>
            <person name="Lipzen A."/>
            <person name="Tritt A."/>
            <person name="Sun H."/>
            <person name="Haridas S."/>
            <person name="LaButti K."/>
            <person name="Ohm R.A."/>
            <person name="Kues U."/>
            <person name="Blanchette R.A."/>
            <person name="Grigoriev I.V."/>
            <person name="Minto R.E."/>
            <person name="Hibbett D.S."/>
        </authorList>
    </citation>
    <scope>NUCLEOTIDE SEQUENCE [LARGE SCALE GENOMIC DNA]</scope>
    <source>
        <strain evidence="2 3">ATCC 64428</strain>
    </source>
</reference>
<dbReference type="OrthoDB" id="2682806at2759"/>
<evidence type="ECO:0000313" key="3">
    <source>
        <dbReference type="Proteomes" id="UP000054144"/>
    </source>
</evidence>
<keyword evidence="3" id="KW-1185">Reference proteome</keyword>
<dbReference type="InterPro" id="IPR040521">
    <property type="entry name" value="KDZ"/>
</dbReference>
<feature type="region of interest" description="Disordered" evidence="1">
    <location>
        <begin position="711"/>
        <end position="737"/>
    </location>
</feature>